<dbReference type="NCBIfam" id="NF009466">
    <property type="entry name" value="PRK12826.1-2"/>
    <property type="match status" value="1"/>
</dbReference>
<evidence type="ECO:0000256" key="12">
    <source>
        <dbReference type="RuleBase" id="RU366074"/>
    </source>
</evidence>
<accession>D1C7I1</accession>
<dbReference type="Pfam" id="PF13561">
    <property type="entry name" value="adh_short_C2"/>
    <property type="match status" value="1"/>
</dbReference>
<feature type="active site" description="Proton acceptor" evidence="10">
    <location>
        <position position="157"/>
    </location>
</feature>
<dbReference type="CDD" id="cd05333">
    <property type="entry name" value="BKR_SDR_c"/>
    <property type="match status" value="1"/>
</dbReference>
<dbReference type="SUPFAM" id="SSF51735">
    <property type="entry name" value="NAD(P)-binding Rossmann-fold domains"/>
    <property type="match status" value="1"/>
</dbReference>
<evidence type="ECO:0000256" key="4">
    <source>
        <dbReference type="ARBA" id="ARBA00022516"/>
    </source>
</evidence>
<evidence type="ECO:0000256" key="6">
    <source>
        <dbReference type="ARBA" id="ARBA00022857"/>
    </source>
</evidence>
<dbReference type="PANTHER" id="PTHR42879">
    <property type="entry name" value="3-OXOACYL-(ACYL-CARRIER-PROTEIN) REDUCTASE"/>
    <property type="match status" value="1"/>
</dbReference>
<dbReference type="PROSITE" id="PS00061">
    <property type="entry name" value="ADH_SHORT"/>
    <property type="match status" value="1"/>
</dbReference>
<organism evidence="14 15">
    <name type="scientific">Sphaerobacter thermophilus (strain ATCC 49802 / DSM 20745 / KCCM 41009 / NCIMB 13125 / S 6022)</name>
    <dbReference type="NCBI Taxonomy" id="479434"/>
    <lineage>
        <taxon>Bacteria</taxon>
        <taxon>Pseudomonadati</taxon>
        <taxon>Thermomicrobiota</taxon>
        <taxon>Thermomicrobia</taxon>
        <taxon>Sphaerobacterales</taxon>
        <taxon>Sphaerobacterineae</taxon>
        <taxon>Sphaerobacteraceae</taxon>
        <taxon>Sphaerobacter</taxon>
    </lineage>
</organism>
<name>D1C7I1_SPHTD</name>
<dbReference type="NCBIfam" id="NF005559">
    <property type="entry name" value="PRK07231.1"/>
    <property type="match status" value="1"/>
</dbReference>
<dbReference type="Proteomes" id="UP000002027">
    <property type="component" value="Chromosome 1"/>
</dbReference>
<evidence type="ECO:0000259" key="13">
    <source>
        <dbReference type="SMART" id="SM00822"/>
    </source>
</evidence>
<protein>
    <recommendedName>
        <fullName evidence="3 12">3-oxoacyl-[acyl-carrier-protein] reductase</fullName>
        <ecNumber evidence="3 12">1.1.1.100</ecNumber>
    </recommendedName>
</protein>
<dbReference type="GO" id="GO:0030497">
    <property type="term" value="P:fatty acid elongation"/>
    <property type="evidence" value="ECO:0007669"/>
    <property type="project" value="UniProtKB-ARBA"/>
</dbReference>
<reference evidence="15" key="1">
    <citation type="submission" date="2009-11" db="EMBL/GenBank/DDBJ databases">
        <title>The complete chromosome 1 of Sphaerobacter thermophilus DSM 20745.</title>
        <authorList>
            <person name="Lucas S."/>
            <person name="Copeland A."/>
            <person name="Lapidus A."/>
            <person name="Glavina del Rio T."/>
            <person name="Dalin E."/>
            <person name="Tice H."/>
            <person name="Bruce D."/>
            <person name="Goodwin L."/>
            <person name="Pitluck S."/>
            <person name="Kyrpides N."/>
            <person name="Mavromatis K."/>
            <person name="Ivanova N."/>
            <person name="Mikhailova N."/>
            <person name="LaButti K.M."/>
            <person name="Clum A."/>
            <person name="Sun H.I."/>
            <person name="Brettin T."/>
            <person name="Detter J.C."/>
            <person name="Han C."/>
            <person name="Larimer F."/>
            <person name="Land M."/>
            <person name="Hauser L."/>
            <person name="Markowitz V."/>
            <person name="Cheng J.F."/>
            <person name="Hugenholtz P."/>
            <person name="Woyke T."/>
            <person name="Wu D."/>
            <person name="Steenblock K."/>
            <person name="Schneider S."/>
            <person name="Pukall R."/>
            <person name="Goeker M."/>
            <person name="Klenk H.P."/>
            <person name="Eisen J.A."/>
        </authorList>
    </citation>
    <scope>NUCLEOTIDE SEQUENCE [LARGE SCALE GENOMIC DNA]</scope>
    <source>
        <strain evidence="15">ATCC 49802 / DSM 20745 / S 6022</strain>
    </source>
</reference>
<dbReference type="NCBIfam" id="NF009464">
    <property type="entry name" value="PRK12824.1"/>
    <property type="match status" value="1"/>
</dbReference>
<comment type="pathway">
    <text evidence="1 12">Lipid metabolism; fatty acid biosynthesis.</text>
</comment>
<evidence type="ECO:0000256" key="11">
    <source>
        <dbReference type="PIRSR" id="PIRSR611284-2"/>
    </source>
</evidence>
<comment type="similarity">
    <text evidence="2 12">Belongs to the short-chain dehydrogenases/reductases (SDR) family.</text>
</comment>
<feature type="binding site" evidence="11">
    <location>
        <begin position="157"/>
        <end position="161"/>
    </location>
    <ligand>
        <name>NADP(+)</name>
        <dbReference type="ChEBI" id="CHEBI:58349"/>
    </ligand>
</feature>
<dbReference type="UniPathway" id="UPA00094"/>
<dbReference type="InParanoid" id="D1C7I1"/>
<dbReference type="EC" id="1.1.1.100" evidence="3 12"/>
<comment type="function">
    <text evidence="12">Catalyzes the NADPH-dependent reduction of beta-ketoacyl-ACP substrates to beta-hydroxyacyl-ACP products, the first reductive step in the elongation cycle of fatty acid biosynthesis.</text>
</comment>
<keyword evidence="8 12" id="KW-0443">Lipid metabolism</keyword>
<dbReference type="InterPro" id="IPR020904">
    <property type="entry name" value="Sc_DH/Rdtase_CS"/>
</dbReference>
<dbReference type="PRINTS" id="PR00081">
    <property type="entry name" value="GDHRDH"/>
</dbReference>
<keyword evidence="4 12" id="KW-0444">Lipid biosynthesis</keyword>
<dbReference type="eggNOG" id="COG1028">
    <property type="taxonomic scope" value="Bacteria"/>
</dbReference>
<dbReference type="GO" id="GO:0051287">
    <property type="term" value="F:NAD binding"/>
    <property type="evidence" value="ECO:0007669"/>
    <property type="project" value="UniProtKB-UniRule"/>
</dbReference>
<dbReference type="FunFam" id="3.40.50.720:FF:000037">
    <property type="entry name" value="3-oxoacyl-[acyl-carrier-protein] reductase FabG"/>
    <property type="match status" value="1"/>
</dbReference>
<dbReference type="FunCoup" id="D1C7I1">
    <property type="interactions" value="489"/>
</dbReference>
<sequence>MAEDAVTRSAIVTGAVRGIGRATALRLARDGYQVVVNYRGDESEAKAVVDEIVAAGGTAIAIQADVTDADAVGRLIEETINQFGRLDVLVNNAGITRDTLMMRMKEEDWHAVLQTNLTSTFLCCKAAIRPMMRQRYGRIVNLTSVVGLVGNVGQVNYAASKAGIVGLTKSLAREVGSRGITVNAVAPGFIETRLTDAIPAELQEAALKQIPLQRFGKPEDVAEAIAFLASPAAGYITGAVLSVDGGLFMAT</sequence>
<evidence type="ECO:0000256" key="5">
    <source>
        <dbReference type="ARBA" id="ARBA00022832"/>
    </source>
</evidence>
<feature type="binding site" evidence="11">
    <location>
        <position position="190"/>
    </location>
    <ligand>
        <name>NADP(+)</name>
        <dbReference type="ChEBI" id="CHEBI:58349"/>
    </ligand>
</feature>
<dbReference type="InterPro" id="IPR011284">
    <property type="entry name" value="3oxo_ACP_reduc"/>
</dbReference>
<dbReference type="InterPro" id="IPR057326">
    <property type="entry name" value="KR_dom"/>
</dbReference>
<dbReference type="SMART" id="SM00822">
    <property type="entry name" value="PKS_KR"/>
    <property type="match status" value="1"/>
</dbReference>
<feature type="domain" description="Ketoreductase" evidence="13">
    <location>
        <begin position="8"/>
        <end position="188"/>
    </location>
</feature>
<evidence type="ECO:0000256" key="10">
    <source>
        <dbReference type="PIRSR" id="PIRSR611284-1"/>
    </source>
</evidence>
<dbReference type="RefSeq" id="WP_012870861.1">
    <property type="nucleotide sequence ID" value="NC_013523.1"/>
</dbReference>
<gene>
    <name evidence="14" type="ordered locus">Sthe_0375</name>
</gene>
<evidence type="ECO:0000256" key="9">
    <source>
        <dbReference type="ARBA" id="ARBA00023160"/>
    </source>
</evidence>
<evidence type="ECO:0000256" key="8">
    <source>
        <dbReference type="ARBA" id="ARBA00023098"/>
    </source>
</evidence>
<keyword evidence="6 11" id="KW-0521">NADP</keyword>
<dbReference type="STRING" id="479434.Sthe_0375"/>
<feature type="binding site" evidence="11">
    <location>
        <position position="92"/>
    </location>
    <ligand>
        <name>NADP(+)</name>
        <dbReference type="ChEBI" id="CHEBI:58349"/>
    </ligand>
</feature>
<keyword evidence="15" id="KW-1185">Reference proteome</keyword>
<dbReference type="NCBIfam" id="TIGR01830">
    <property type="entry name" value="3oxo_ACP_reduc"/>
    <property type="match status" value="1"/>
</dbReference>
<dbReference type="InterPro" id="IPR036291">
    <property type="entry name" value="NAD(P)-bd_dom_sf"/>
</dbReference>
<dbReference type="NCBIfam" id="NF004200">
    <property type="entry name" value="PRK05653.1-5"/>
    <property type="match status" value="1"/>
</dbReference>
<dbReference type="InterPro" id="IPR050259">
    <property type="entry name" value="SDR"/>
</dbReference>
<dbReference type="KEGG" id="sti:Sthe_0375"/>
<dbReference type="EMBL" id="CP001823">
    <property type="protein sequence ID" value="ACZ37814.1"/>
    <property type="molecule type" value="Genomic_DNA"/>
</dbReference>
<reference evidence="14 15" key="2">
    <citation type="journal article" date="2010" name="Stand. Genomic Sci.">
        <title>Complete genome sequence of Desulfohalobium retbaense type strain (HR(100)).</title>
        <authorList>
            <person name="Spring S."/>
            <person name="Nolan M."/>
            <person name="Lapidus A."/>
            <person name="Glavina Del Rio T."/>
            <person name="Copeland A."/>
            <person name="Tice H."/>
            <person name="Cheng J.F."/>
            <person name="Lucas S."/>
            <person name="Land M."/>
            <person name="Chen F."/>
            <person name="Bruce D."/>
            <person name="Goodwin L."/>
            <person name="Pitluck S."/>
            <person name="Ivanova N."/>
            <person name="Mavromatis K."/>
            <person name="Mikhailova N."/>
            <person name="Pati A."/>
            <person name="Chen A."/>
            <person name="Palaniappan K."/>
            <person name="Hauser L."/>
            <person name="Chang Y.J."/>
            <person name="Jeffries C.D."/>
            <person name="Munk C."/>
            <person name="Kiss H."/>
            <person name="Chain P."/>
            <person name="Han C."/>
            <person name="Brettin T."/>
            <person name="Detter J.C."/>
            <person name="Schuler E."/>
            <person name="Goker M."/>
            <person name="Rohde M."/>
            <person name="Bristow J."/>
            <person name="Eisen J.A."/>
            <person name="Markowitz V."/>
            <person name="Hugenholtz P."/>
            <person name="Kyrpides N.C."/>
            <person name="Klenk H.P."/>
        </authorList>
    </citation>
    <scope>NUCLEOTIDE SEQUENCE [LARGE SCALE GENOMIC DNA]</scope>
    <source>
        <strain evidence="15">ATCC 49802 / DSM 20745 / S 6022</strain>
    </source>
</reference>
<evidence type="ECO:0000256" key="2">
    <source>
        <dbReference type="ARBA" id="ARBA00006484"/>
    </source>
</evidence>
<dbReference type="InterPro" id="IPR002347">
    <property type="entry name" value="SDR_fam"/>
</dbReference>
<evidence type="ECO:0000313" key="14">
    <source>
        <dbReference type="EMBL" id="ACZ37814.1"/>
    </source>
</evidence>
<dbReference type="Gene3D" id="3.40.50.720">
    <property type="entry name" value="NAD(P)-binding Rossmann-like Domain"/>
    <property type="match status" value="1"/>
</dbReference>
<evidence type="ECO:0000313" key="15">
    <source>
        <dbReference type="Proteomes" id="UP000002027"/>
    </source>
</evidence>
<comment type="catalytic activity">
    <reaction evidence="12">
        <text>a (3R)-hydroxyacyl-[ACP] + NADP(+) = a 3-oxoacyl-[ACP] + NADPH + H(+)</text>
        <dbReference type="Rhea" id="RHEA:17397"/>
        <dbReference type="Rhea" id="RHEA-COMP:9916"/>
        <dbReference type="Rhea" id="RHEA-COMP:9945"/>
        <dbReference type="ChEBI" id="CHEBI:15378"/>
        <dbReference type="ChEBI" id="CHEBI:57783"/>
        <dbReference type="ChEBI" id="CHEBI:58349"/>
        <dbReference type="ChEBI" id="CHEBI:78776"/>
        <dbReference type="ChEBI" id="CHEBI:78827"/>
        <dbReference type="EC" id="1.1.1.100"/>
    </reaction>
</comment>
<evidence type="ECO:0000256" key="1">
    <source>
        <dbReference type="ARBA" id="ARBA00005194"/>
    </source>
</evidence>
<feature type="binding site" evidence="11">
    <location>
        <begin position="14"/>
        <end position="17"/>
    </location>
    <ligand>
        <name>NADP(+)</name>
        <dbReference type="ChEBI" id="CHEBI:58349"/>
    </ligand>
</feature>
<comment type="subunit">
    <text evidence="12">Homotetramer.</text>
</comment>
<dbReference type="PANTHER" id="PTHR42879:SF2">
    <property type="entry name" value="3-OXOACYL-[ACYL-CARRIER-PROTEIN] REDUCTASE FABG"/>
    <property type="match status" value="1"/>
</dbReference>
<keyword evidence="5 12" id="KW-0276">Fatty acid metabolism</keyword>
<dbReference type="HOGENOM" id="CLU_010194_1_3_0"/>
<keyword evidence="9 12" id="KW-0275">Fatty acid biosynthesis</keyword>
<dbReference type="AlphaFoldDB" id="D1C7I1"/>
<dbReference type="GO" id="GO:0004316">
    <property type="term" value="F:3-oxoacyl-[acyl-carrier-protein] reductase (NADPH) activity"/>
    <property type="evidence" value="ECO:0007669"/>
    <property type="project" value="UniProtKB-UniRule"/>
</dbReference>
<evidence type="ECO:0000256" key="3">
    <source>
        <dbReference type="ARBA" id="ARBA00012948"/>
    </source>
</evidence>
<dbReference type="NCBIfam" id="NF004199">
    <property type="entry name" value="PRK05653.1-4"/>
    <property type="match status" value="1"/>
</dbReference>
<dbReference type="PRINTS" id="PR00080">
    <property type="entry name" value="SDRFAMILY"/>
</dbReference>
<proteinExistence type="inferred from homology"/>
<evidence type="ECO:0000256" key="7">
    <source>
        <dbReference type="ARBA" id="ARBA00023002"/>
    </source>
</evidence>
<keyword evidence="7 12" id="KW-0560">Oxidoreductase</keyword>